<reference evidence="3 4" key="1">
    <citation type="submission" date="2016-11" db="EMBL/GenBank/DDBJ databases">
        <authorList>
            <person name="Varghese N."/>
            <person name="Submissions S."/>
        </authorList>
    </citation>
    <scope>NUCLEOTIDE SEQUENCE [LARGE SCALE GENOMIC DNA]</scope>
    <source>
        <strain evidence="3 4">DSM 20664</strain>
    </source>
</reference>
<proteinExistence type="inferred from homology"/>
<dbReference type="InterPro" id="IPR057666">
    <property type="entry name" value="DrpA_SLOG"/>
</dbReference>
<dbReference type="SUPFAM" id="SSF102405">
    <property type="entry name" value="MCP/YpsA-like"/>
    <property type="match status" value="1"/>
</dbReference>
<feature type="domain" description="Smf/DprA SLOG" evidence="2">
    <location>
        <begin position="79"/>
        <end position="284"/>
    </location>
</feature>
<keyword evidence="4" id="KW-1185">Reference proteome</keyword>
<dbReference type="InterPro" id="IPR003488">
    <property type="entry name" value="DprA"/>
</dbReference>
<evidence type="ECO:0000259" key="2">
    <source>
        <dbReference type="Pfam" id="PF02481"/>
    </source>
</evidence>
<sequence length="368" mass="40180">MKDENLLAFIALNFLRYFDGNFVQSLRLKSLLPGDLLSTPSLLKSFTSSEKVMAKWYEVLSRGLHLKEFEACKNMGIDLLAFGDDSYPSSLCRLSTPPLLLYWWGNQKTPGKAVAVVGTRRCSNYGRRIASLLGVRLGREGFTTISGGAFGVDEACHEGSIKAEGITMAVFGTGVDQFYPAKNGPLFEKIKERGALVSEYPLGTKGMPWNFPQRNRIIVGLADVAIIVEAPLKSGAMITGRIAMEHGIETWAVPGRIDEGVAKGSNLLIFDGAYPLVDVDSFIYLMKGSPQGFLVSSEEDKLAILSPEEGQIYKILKERGDRTVDNIAGECKMTPASVLECLGKLKLHGLVAMSGPGRWVINEMTEGE</sequence>
<dbReference type="InterPro" id="IPR036390">
    <property type="entry name" value="WH_DNA-bd_sf"/>
</dbReference>
<dbReference type="SUPFAM" id="SSF46785">
    <property type="entry name" value="Winged helix' DNA-binding domain"/>
    <property type="match status" value="1"/>
</dbReference>
<protein>
    <submittedName>
        <fullName evidence="3">DNA processing protein</fullName>
    </submittedName>
</protein>
<comment type="similarity">
    <text evidence="1">Belongs to the DprA/Smf family.</text>
</comment>
<dbReference type="RefSeq" id="WP_074199391.1">
    <property type="nucleotide sequence ID" value="NZ_FSQZ01000001.1"/>
</dbReference>
<comment type="caution">
    <text evidence="3">The sequence shown here is derived from an EMBL/GenBank/DDBJ whole genome shotgun (WGS) entry which is preliminary data.</text>
</comment>
<accession>A0ABY1JCQ0</accession>
<evidence type="ECO:0000256" key="1">
    <source>
        <dbReference type="ARBA" id="ARBA00006525"/>
    </source>
</evidence>
<name>A0ABY1JCQ0_9BACT</name>
<evidence type="ECO:0000313" key="4">
    <source>
        <dbReference type="Proteomes" id="UP000185093"/>
    </source>
</evidence>
<dbReference type="EMBL" id="FSQZ01000001">
    <property type="protein sequence ID" value="SIN66098.1"/>
    <property type="molecule type" value="Genomic_DNA"/>
</dbReference>
<dbReference type="NCBIfam" id="TIGR00732">
    <property type="entry name" value="dprA"/>
    <property type="match status" value="1"/>
</dbReference>
<dbReference type="PANTHER" id="PTHR43022:SF1">
    <property type="entry name" value="PROTEIN SMF"/>
    <property type="match status" value="1"/>
</dbReference>
<gene>
    <name evidence="3" type="ORF">SAMN05444368_0858</name>
</gene>
<dbReference type="PANTHER" id="PTHR43022">
    <property type="entry name" value="PROTEIN SMF"/>
    <property type="match status" value="1"/>
</dbReference>
<dbReference type="Gene3D" id="3.40.50.450">
    <property type="match status" value="1"/>
</dbReference>
<dbReference type="Pfam" id="PF02481">
    <property type="entry name" value="DNA_processg_A"/>
    <property type="match status" value="1"/>
</dbReference>
<evidence type="ECO:0000313" key="3">
    <source>
        <dbReference type="EMBL" id="SIN66098.1"/>
    </source>
</evidence>
<dbReference type="Proteomes" id="UP000185093">
    <property type="component" value="Unassembled WGS sequence"/>
</dbReference>
<organism evidence="3 4">
    <name type="scientific">Acetomicrobium flavidum</name>
    <dbReference type="NCBI Taxonomy" id="49896"/>
    <lineage>
        <taxon>Bacteria</taxon>
        <taxon>Thermotogati</taxon>
        <taxon>Synergistota</taxon>
        <taxon>Synergistia</taxon>
        <taxon>Synergistales</taxon>
        <taxon>Acetomicrobiaceae</taxon>
        <taxon>Acetomicrobium</taxon>
    </lineage>
</organism>